<dbReference type="PANTHER" id="PTHR20855">
    <property type="entry name" value="ADIPOR/PROGESTIN RECEPTOR-RELATED"/>
    <property type="match status" value="1"/>
</dbReference>
<dbReference type="OrthoDB" id="529367at2759"/>
<reference evidence="8 9" key="1">
    <citation type="journal article" date="2017" name="PLoS Biol.">
        <title>The sea cucumber genome provides insights into morphological evolution and visceral regeneration.</title>
        <authorList>
            <person name="Zhang X."/>
            <person name="Sun L."/>
            <person name="Yuan J."/>
            <person name="Sun Y."/>
            <person name="Gao Y."/>
            <person name="Zhang L."/>
            <person name="Li S."/>
            <person name="Dai H."/>
            <person name="Hamel J.F."/>
            <person name="Liu C."/>
            <person name="Yu Y."/>
            <person name="Liu S."/>
            <person name="Lin W."/>
            <person name="Guo K."/>
            <person name="Jin S."/>
            <person name="Xu P."/>
            <person name="Storey K.B."/>
            <person name="Huan P."/>
            <person name="Zhang T."/>
            <person name="Zhou Y."/>
            <person name="Zhang J."/>
            <person name="Lin C."/>
            <person name="Li X."/>
            <person name="Xing L."/>
            <person name="Huo D."/>
            <person name="Sun M."/>
            <person name="Wang L."/>
            <person name="Mercier A."/>
            <person name="Li F."/>
            <person name="Yang H."/>
            <person name="Xiang J."/>
        </authorList>
    </citation>
    <scope>NUCLEOTIDE SEQUENCE [LARGE SCALE GENOMIC DNA]</scope>
    <source>
        <strain evidence="8">Shaxun</strain>
        <tissue evidence="8">Muscle</tissue>
    </source>
</reference>
<feature type="transmembrane region" description="Helical" evidence="7">
    <location>
        <begin position="61"/>
        <end position="81"/>
    </location>
</feature>
<comment type="subcellular location">
    <subcellularLocation>
        <location evidence="1">Membrane</location>
        <topology evidence="1">Multi-pass membrane protein</topology>
    </subcellularLocation>
</comment>
<evidence type="ECO:0000256" key="1">
    <source>
        <dbReference type="ARBA" id="ARBA00004141"/>
    </source>
</evidence>
<feature type="transmembrane region" description="Helical" evidence="7">
    <location>
        <begin position="128"/>
        <end position="151"/>
    </location>
</feature>
<evidence type="ECO:0000256" key="3">
    <source>
        <dbReference type="ARBA" id="ARBA00022692"/>
    </source>
</evidence>
<gene>
    <name evidence="8" type="ORF">BSL78_00950</name>
</gene>
<comment type="caution">
    <text evidence="8">The sequence shown here is derived from an EMBL/GenBank/DDBJ whole genome shotgun (WGS) entry which is preliminary data.</text>
</comment>
<dbReference type="InterPro" id="IPR004254">
    <property type="entry name" value="AdipoR/HlyIII-related"/>
</dbReference>
<evidence type="ECO:0000256" key="4">
    <source>
        <dbReference type="ARBA" id="ARBA00022989"/>
    </source>
</evidence>
<dbReference type="Proteomes" id="UP000230750">
    <property type="component" value="Unassembled WGS sequence"/>
</dbReference>
<dbReference type="Pfam" id="PF03006">
    <property type="entry name" value="HlyIII"/>
    <property type="match status" value="1"/>
</dbReference>
<organism evidence="8 9">
    <name type="scientific">Stichopus japonicus</name>
    <name type="common">Sea cucumber</name>
    <dbReference type="NCBI Taxonomy" id="307972"/>
    <lineage>
        <taxon>Eukaryota</taxon>
        <taxon>Metazoa</taxon>
        <taxon>Echinodermata</taxon>
        <taxon>Eleutherozoa</taxon>
        <taxon>Echinozoa</taxon>
        <taxon>Holothuroidea</taxon>
        <taxon>Aspidochirotacea</taxon>
        <taxon>Aspidochirotida</taxon>
        <taxon>Stichopodidae</taxon>
        <taxon>Apostichopus</taxon>
    </lineage>
</organism>
<keyword evidence="6" id="KW-0862">Zinc</keyword>
<keyword evidence="5 7" id="KW-0472">Membrane</keyword>
<feature type="transmembrane region" description="Helical" evidence="7">
    <location>
        <begin position="160"/>
        <end position="179"/>
    </location>
</feature>
<comment type="similarity">
    <text evidence="2">Belongs to the ADIPOR family.</text>
</comment>
<feature type="transmembrane region" description="Helical" evidence="7">
    <location>
        <begin position="191"/>
        <end position="211"/>
    </location>
</feature>
<keyword evidence="9" id="KW-1185">Reference proteome</keyword>
<proteinExistence type="inferred from homology"/>
<keyword evidence="8" id="KW-0675">Receptor</keyword>
<feature type="transmembrane region" description="Helical" evidence="7">
    <location>
        <begin position="93"/>
        <end position="116"/>
    </location>
</feature>
<keyword evidence="4 7" id="KW-1133">Transmembrane helix</keyword>
<feature type="transmembrane region" description="Helical" evidence="7">
    <location>
        <begin position="223"/>
        <end position="242"/>
    </location>
</feature>
<dbReference type="GO" id="GO:0046872">
    <property type="term" value="F:metal ion binding"/>
    <property type="evidence" value="ECO:0007669"/>
    <property type="project" value="UniProtKB-KW"/>
</dbReference>
<evidence type="ECO:0000256" key="5">
    <source>
        <dbReference type="ARBA" id="ARBA00023136"/>
    </source>
</evidence>
<dbReference type="AlphaFoldDB" id="A0A2G8LPM8"/>
<accession>A0A2G8LPM8</accession>
<protein>
    <submittedName>
        <fullName evidence="8">Putative progestin and adipoQ receptor family member 3-like isoform X1</fullName>
    </submittedName>
</protein>
<sequence length="349" mass="39863">MDSYDNENNAVKHKGIDLFSYAEVPHFLQGNQFIQSGYRVSLSSGQCIQSLFYWSNESVNIWTHLIGFLIFLLLGVYDNLILLPSYDATFWDYIVYTLCLTCFQFCMMCSAGYHLFCAQNEEVCKSWLALDLAGICIGLLGCYFPGIYYAYFCFDHWRRIYLTIACILILITFVIQTHQRFLSARWAMRRLLLFCTLVAYGVFPVLHWVYLNGGMQTQIVQTFLPKVVVVYFLGVLALAFYATKCPERCFPVSSCLPVEFTLKEIPTQSSPLVSSLDRDLGDKQLPQISQEIVCSVSEIWCIWSSGLPGVESSVVAHPGGAGVYMVAFLWRNHDEVQAGKRMHQRRTNE</sequence>
<feature type="binding site" evidence="6">
    <location>
        <position position="114"/>
    </location>
    <ligand>
        <name>Zn(2+)</name>
        <dbReference type="ChEBI" id="CHEBI:29105"/>
    </ligand>
</feature>
<name>A0A2G8LPM8_STIJA</name>
<dbReference type="PANTHER" id="PTHR20855:SF15">
    <property type="entry name" value="PROGESTIN AND ADIPOQ RECEPTOR FAMILY MEMBER 3"/>
    <property type="match status" value="1"/>
</dbReference>
<evidence type="ECO:0000313" key="8">
    <source>
        <dbReference type="EMBL" id="PIK62130.1"/>
    </source>
</evidence>
<evidence type="ECO:0000313" key="9">
    <source>
        <dbReference type="Proteomes" id="UP000230750"/>
    </source>
</evidence>
<dbReference type="EMBL" id="MRZV01000018">
    <property type="protein sequence ID" value="PIK62130.1"/>
    <property type="molecule type" value="Genomic_DNA"/>
</dbReference>
<evidence type="ECO:0000256" key="2">
    <source>
        <dbReference type="ARBA" id="ARBA00007018"/>
    </source>
</evidence>
<keyword evidence="3 7" id="KW-0812">Transmembrane</keyword>
<dbReference type="GO" id="GO:0016020">
    <property type="term" value="C:membrane"/>
    <property type="evidence" value="ECO:0007669"/>
    <property type="project" value="UniProtKB-SubCell"/>
</dbReference>
<keyword evidence="6" id="KW-0479">Metal-binding</keyword>
<evidence type="ECO:0000256" key="7">
    <source>
        <dbReference type="SAM" id="Phobius"/>
    </source>
</evidence>
<evidence type="ECO:0000256" key="6">
    <source>
        <dbReference type="PIRSR" id="PIRSR604254-1"/>
    </source>
</evidence>
<dbReference type="GO" id="GO:0038023">
    <property type="term" value="F:signaling receptor activity"/>
    <property type="evidence" value="ECO:0007669"/>
    <property type="project" value="TreeGrafter"/>
</dbReference>
<dbReference type="STRING" id="307972.A0A2G8LPM8"/>